<keyword evidence="3" id="KW-1185">Reference proteome</keyword>
<comment type="caution">
    <text evidence="2">The sequence shown here is derived from an EMBL/GenBank/DDBJ whole genome shotgun (WGS) entry which is preliminary data.</text>
</comment>
<evidence type="ECO:0000313" key="2">
    <source>
        <dbReference type="EMBL" id="KMQ81682.1"/>
    </source>
</evidence>
<sequence>MSQPGYGYGVPQGHHPEPAYPSMPYPAYPQSSQYSNEPTDVTAQRHGDAAQQSYGYQRNMIPGLDLGFSASGTEQQSSWARPPPESWHPLPKPPSAGGQGLHQALATAGGSSKPSAAIADGSALDDESEEGEVSEG</sequence>
<accession>A0A0J7JU36</accession>
<dbReference type="PaxDb" id="67767-A0A0J7JU36"/>
<feature type="region of interest" description="Disordered" evidence="1">
    <location>
        <begin position="1"/>
        <end position="136"/>
    </location>
</feature>
<evidence type="ECO:0000313" key="3">
    <source>
        <dbReference type="Proteomes" id="UP000036403"/>
    </source>
</evidence>
<dbReference type="OrthoDB" id="1922977at2759"/>
<protein>
    <submittedName>
        <fullName evidence="2">Zinc finger domain-containing ccch-type</fullName>
    </submittedName>
</protein>
<feature type="non-terminal residue" evidence="2">
    <location>
        <position position="136"/>
    </location>
</feature>
<proteinExistence type="predicted"/>
<feature type="compositionally biased region" description="Polar residues" evidence="1">
    <location>
        <begin position="70"/>
        <end position="79"/>
    </location>
</feature>
<feature type="compositionally biased region" description="Pro residues" evidence="1">
    <location>
        <begin position="18"/>
        <end position="27"/>
    </location>
</feature>
<feature type="compositionally biased region" description="Gly residues" evidence="1">
    <location>
        <begin position="1"/>
        <end position="10"/>
    </location>
</feature>
<organism evidence="2 3">
    <name type="scientific">Lasius niger</name>
    <name type="common">Black garden ant</name>
    <dbReference type="NCBI Taxonomy" id="67767"/>
    <lineage>
        <taxon>Eukaryota</taxon>
        <taxon>Metazoa</taxon>
        <taxon>Ecdysozoa</taxon>
        <taxon>Arthropoda</taxon>
        <taxon>Hexapoda</taxon>
        <taxon>Insecta</taxon>
        <taxon>Pterygota</taxon>
        <taxon>Neoptera</taxon>
        <taxon>Endopterygota</taxon>
        <taxon>Hymenoptera</taxon>
        <taxon>Apocrita</taxon>
        <taxon>Aculeata</taxon>
        <taxon>Formicoidea</taxon>
        <taxon>Formicidae</taxon>
        <taxon>Formicinae</taxon>
        <taxon>Lasius</taxon>
        <taxon>Lasius</taxon>
    </lineage>
</organism>
<dbReference type="EMBL" id="LBMM01032786">
    <property type="protein sequence ID" value="KMQ81682.1"/>
    <property type="molecule type" value="Genomic_DNA"/>
</dbReference>
<reference evidence="2 3" key="1">
    <citation type="submission" date="2015-04" db="EMBL/GenBank/DDBJ databases">
        <title>Lasius niger genome sequencing.</title>
        <authorList>
            <person name="Konorov E.A."/>
            <person name="Nikitin M.A."/>
            <person name="Kirill M.V."/>
            <person name="Chang P."/>
        </authorList>
    </citation>
    <scope>NUCLEOTIDE SEQUENCE [LARGE SCALE GENOMIC DNA]</scope>
    <source>
        <tissue evidence="2">Whole</tissue>
    </source>
</reference>
<dbReference type="Proteomes" id="UP000036403">
    <property type="component" value="Unassembled WGS sequence"/>
</dbReference>
<dbReference type="AlphaFoldDB" id="A0A0J7JU36"/>
<feature type="compositionally biased region" description="Acidic residues" evidence="1">
    <location>
        <begin position="123"/>
        <end position="136"/>
    </location>
</feature>
<feature type="compositionally biased region" description="Pro residues" evidence="1">
    <location>
        <begin position="81"/>
        <end position="94"/>
    </location>
</feature>
<name>A0A0J7JU36_LASNI</name>
<gene>
    <name evidence="2" type="ORF">RF55_25561</name>
</gene>
<evidence type="ECO:0000256" key="1">
    <source>
        <dbReference type="SAM" id="MobiDB-lite"/>
    </source>
</evidence>